<dbReference type="AlphaFoldDB" id="A0A081C6T6"/>
<dbReference type="Pfam" id="PF01026">
    <property type="entry name" value="TatD_DNase"/>
    <property type="match status" value="1"/>
</dbReference>
<dbReference type="STRING" id="1499967.U27_00182"/>
<dbReference type="PANTHER" id="PTHR46317">
    <property type="entry name" value="HYDROLASE OF PHP SUPERFAMILY-RELATED PROTEIN"/>
    <property type="match status" value="1"/>
</dbReference>
<evidence type="ECO:0000313" key="5">
    <source>
        <dbReference type="EMBL" id="GAK60291.1"/>
    </source>
</evidence>
<feature type="binding site" evidence="4">
    <location>
        <position position="156"/>
    </location>
    <ligand>
        <name>a divalent metal cation</name>
        <dbReference type="ChEBI" id="CHEBI:60240"/>
        <label>2</label>
    </ligand>
</feature>
<dbReference type="InterPro" id="IPR018228">
    <property type="entry name" value="DNase_TatD-rel_CS"/>
</dbReference>
<protein>
    <submittedName>
        <fullName evidence="5">TatD-related deoxyribonuclease</fullName>
    </submittedName>
</protein>
<reference evidence="5 6" key="1">
    <citation type="journal article" date="2015" name="PeerJ">
        <title>First genomic representation of candidate bacterial phylum KSB3 points to enhanced environmental sensing as a trigger of wastewater bulking.</title>
        <authorList>
            <person name="Sekiguchi Y."/>
            <person name="Ohashi A."/>
            <person name="Parks D.H."/>
            <person name="Yamauchi T."/>
            <person name="Tyson G.W."/>
            <person name="Hugenholtz P."/>
        </authorList>
    </citation>
    <scope>NUCLEOTIDE SEQUENCE [LARGE SCALE GENOMIC DNA]</scope>
</reference>
<evidence type="ECO:0000256" key="2">
    <source>
        <dbReference type="ARBA" id="ARBA00022723"/>
    </source>
</evidence>
<dbReference type="HOGENOM" id="CLU_031506_5_3_0"/>
<comment type="similarity">
    <text evidence="1">Belongs to the metallo-dependent hydrolases superfamily. TatD-type hydrolase family.</text>
</comment>
<evidence type="ECO:0000256" key="3">
    <source>
        <dbReference type="ARBA" id="ARBA00022801"/>
    </source>
</evidence>
<dbReference type="Gene3D" id="3.20.20.140">
    <property type="entry name" value="Metal-dependent hydrolases"/>
    <property type="match status" value="1"/>
</dbReference>
<feature type="binding site" evidence="4">
    <location>
        <position position="133"/>
    </location>
    <ligand>
        <name>a divalent metal cation</name>
        <dbReference type="ChEBI" id="CHEBI:60240"/>
        <label>2</label>
    </ligand>
</feature>
<name>A0A081C6T6_VECG1</name>
<dbReference type="GO" id="GO:0046872">
    <property type="term" value="F:metal ion binding"/>
    <property type="evidence" value="ECO:0007669"/>
    <property type="project" value="UniProtKB-KW"/>
</dbReference>
<sequence>MHNNYLVDTHTHLYDPVFDADRGEVLERAQAKGVSAVVTVSETLVDAHKNLELAVSHPLLRPAAGLYPTHLDRAQAEAIIALIRKERSRISAIGEVGLDYWVIKEETEQELQREIFRMFIDLSLELDLPLNVHSRSAGRHAIALLLEQQARKVQLHAFDGKAATALPAVEAGYFFSIPPSILRSRQKQKLVKQLPFSCLLVETDSPVLGADREARNEPANVVAAIDAIAELKNLPREEVIAAVSENTRRLYGDLGE</sequence>
<gene>
    <name evidence="5" type="ORF">U27_00182</name>
</gene>
<keyword evidence="2 4" id="KW-0479">Metal-binding</keyword>
<dbReference type="InterPro" id="IPR001130">
    <property type="entry name" value="TatD-like"/>
</dbReference>
<dbReference type="PANTHER" id="PTHR46317:SF1">
    <property type="entry name" value="HYDROLASE, TATD FAMILY"/>
    <property type="match status" value="1"/>
</dbReference>
<dbReference type="GO" id="GO:0016788">
    <property type="term" value="F:hydrolase activity, acting on ester bonds"/>
    <property type="evidence" value="ECO:0007669"/>
    <property type="project" value="InterPro"/>
</dbReference>
<dbReference type="EMBL" id="DF820472">
    <property type="protein sequence ID" value="GAK60291.1"/>
    <property type="molecule type" value="Genomic_DNA"/>
</dbReference>
<evidence type="ECO:0000313" key="6">
    <source>
        <dbReference type="Proteomes" id="UP000030661"/>
    </source>
</evidence>
<dbReference type="CDD" id="cd01310">
    <property type="entry name" value="TatD_DNAse"/>
    <property type="match status" value="1"/>
</dbReference>
<dbReference type="PIRSF" id="PIRSF005902">
    <property type="entry name" value="DNase_TatD"/>
    <property type="match status" value="1"/>
</dbReference>
<dbReference type="SUPFAM" id="SSF51556">
    <property type="entry name" value="Metallo-dependent hydrolases"/>
    <property type="match status" value="1"/>
</dbReference>
<feature type="binding site" evidence="4">
    <location>
        <position position="95"/>
    </location>
    <ligand>
        <name>a divalent metal cation</name>
        <dbReference type="ChEBI" id="CHEBI:60240"/>
        <label>1</label>
    </ligand>
</feature>
<feature type="binding site" evidence="4">
    <location>
        <position position="10"/>
    </location>
    <ligand>
        <name>a divalent metal cation</name>
        <dbReference type="ChEBI" id="CHEBI:60240"/>
        <label>1</label>
    </ligand>
</feature>
<feature type="binding site" evidence="4">
    <location>
        <position position="12"/>
    </location>
    <ligand>
        <name>a divalent metal cation</name>
        <dbReference type="ChEBI" id="CHEBI:60240"/>
        <label>1</label>
    </ligand>
</feature>
<evidence type="ECO:0000256" key="1">
    <source>
        <dbReference type="ARBA" id="ARBA00009275"/>
    </source>
</evidence>
<accession>A0A081C6T6</accession>
<keyword evidence="6" id="KW-1185">Reference proteome</keyword>
<dbReference type="InterPro" id="IPR032466">
    <property type="entry name" value="Metal_Hydrolase"/>
</dbReference>
<feature type="binding site" evidence="4">
    <location>
        <position position="204"/>
    </location>
    <ligand>
        <name>a divalent metal cation</name>
        <dbReference type="ChEBI" id="CHEBI:60240"/>
        <label>1</label>
    </ligand>
</feature>
<keyword evidence="3" id="KW-0378">Hydrolase</keyword>
<evidence type="ECO:0000256" key="4">
    <source>
        <dbReference type="PIRSR" id="PIRSR005902-1"/>
    </source>
</evidence>
<dbReference type="PROSITE" id="PS01091">
    <property type="entry name" value="TATD_3"/>
    <property type="match status" value="1"/>
</dbReference>
<organism evidence="5 6">
    <name type="scientific">Vecturithrix granuli</name>
    <dbReference type="NCBI Taxonomy" id="1499967"/>
    <lineage>
        <taxon>Bacteria</taxon>
        <taxon>Candidatus Moduliflexota</taxon>
        <taxon>Candidatus Vecturitrichia</taxon>
        <taxon>Candidatus Vecturitrichales</taxon>
        <taxon>Candidatus Vecturitrichaceae</taxon>
        <taxon>Candidatus Vecturithrix</taxon>
    </lineage>
</organism>
<dbReference type="Proteomes" id="UP000030661">
    <property type="component" value="Unassembled WGS sequence"/>
</dbReference>
<dbReference type="eggNOG" id="COG0084">
    <property type="taxonomic scope" value="Bacteria"/>
</dbReference>
<proteinExistence type="inferred from homology"/>